<dbReference type="RefSeq" id="WP_012119425.1">
    <property type="nucleotide sequence ID" value="NC_009767.1"/>
</dbReference>
<dbReference type="NCBIfam" id="TIGR04256">
    <property type="entry name" value="GxxExxY"/>
    <property type="match status" value="1"/>
</dbReference>
<dbReference type="InterPro" id="IPR026350">
    <property type="entry name" value="GxxExxY"/>
</dbReference>
<dbReference type="Proteomes" id="UP000000263">
    <property type="component" value="Chromosome"/>
</dbReference>
<gene>
    <name evidence="1" type="ordered locus">Rcas_0879</name>
</gene>
<dbReference type="KEGG" id="rca:Rcas_0879"/>
<sequence>MTELLLKEEVFAIIGAAIGVHRELGSGFLEPVYQEAMEIELSSRHIPFEARKLLIIKYKGHTLQKQYEADLICYGQIIVELKALDHLSGKEQAQILNYLKATGLQVGLLINFGSHARLEWKRFVLSGHIHKVH</sequence>
<organism evidence="1 2">
    <name type="scientific">Roseiflexus castenholzii (strain DSM 13941 / HLO8)</name>
    <dbReference type="NCBI Taxonomy" id="383372"/>
    <lineage>
        <taxon>Bacteria</taxon>
        <taxon>Bacillati</taxon>
        <taxon>Chloroflexota</taxon>
        <taxon>Chloroflexia</taxon>
        <taxon>Chloroflexales</taxon>
        <taxon>Roseiflexineae</taxon>
        <taxon>Roseiflexaceae</taxon>
        <taxon>Roseiflexus</taxon>
    </lineage>
</organism>
<dbReference type="eggNOG" id="COG0614">
    <property type="taxonomic scope" value="Bacteria"/>
</dbReference>
<dbReference type="EMBL" id="CP000804">
    <property type="protein sequence ID" value="ABU56995.1"/>
    <property type="molecule type" value="Genomic_DNA"/>
</dbReference>
<evidence type="ECO:0008006" key="3">
    <source>
        <dbReference type="Google" id="ProtNLM"/>
    </source>
</evidence>
<dbReference type="OrthoDB" id="9806869at2"/>
<dbReference type="HOGENOM" id="CLU_134960_0_0_0"/>
<protein>
    <recommendedName>
        <fullName evidence="3">GxxExxY protein</fullName>
    </recommendedName>
</protein>
<dbReference type="AlphaFoldDB" id="A7NHP8"/>
<reference evidence="1 2" key="1">
    <citation type="submission" date="2007-08" db="EMBL/GenBank/DDBJ databases">
        <title>Complete sequence of Roseiflexus castenholzii DSM 13941.</title>
        <authorList>
            <consortium name="US DOE Joint Genome Institute"/>
            <person name="Copeland A."/>
            <person name="Lucas S."/>
            <person name="Lapidus A."/>
            <person name="Barry K."/>
            <person name="Glavina del Rio T."/>
            <person name="Dalin E."/>
            <person name="Tice H."/>
            <person name="Pitluck S."/>
            <person name="Thompson L.S."/>
            <person name="Brettin T."/>
            <person name="Bruce D."/>
            <person name="Detter J.C."/>
            <person name="Han C."/>
            <person name="Tapia R."/>
            <person name="Schmutz J."/>
            <person name="Larimer F."/>
            <person name="Land M."/>
            <person name="Hauser L."/>
            <person name="Kyrpides N."/>
            <person name="Mikhailova N."/>
            <person name="Bryant D.A."/>
            <person name="Hanada S."/>
            <person name="Tsukatani Y."/>
            <person name="Richardson P."/>
        </authorList>
    </citation>
    <scope>NUCLEOTIDE SEQUENCE [LARGE SCALE GENOMIC DNA]</scope>
    <source>
        <strain evidence="2">DSM 13941 / HLO8</strain>
    </source>
</reference>
<keyword evidence="2" id="KW-1185">Reference proteome</keyword>
<name>A7NHP8_ROSCS</name>
<dbReference type="Pfam" id="PF13366">
    <property type="entry name" value="PDDEXK_3"/>
    <property type="match status" value="1"/>
</dbReference>
<evidence type="ECO:0000313" key="2">
    <source>
        <dbReference type="Proteomes" id="UP000000263"/>
    </source>
</evidence>
<dbReference type="STRING" id="383372.Rcas_0879"/>
<proteinExistence type="predicted"/>
<evidence type="ECO:0000313" key="1">
    <source>
        <dbReference type="EMBL" id="ABU56995.1"/>
    </source>
</evidence>
<accession>A7NHP8</accession>